<keyword evidence="3" id="KW-1185">Reference proteome</keyword>
<dbReference type="RefSeq" id="WP_249848900.1">
    <property type="nucleotide sequence ID" value="NZ_JAMGBD010000002.1"/>
</dbReference>
<reference evidence="2" key="1">
    <citation type="submission" date="2022-05" db="EMBL/GenBank/DDBJ databases">
        <authorList>
            <person name="Jo J.-H."/>
            <person name="Im W.-T."/>
        </authorList>
    </citation>
    <scope>NUCLEOTIDE SEQUENCE</scope>
    <source>
        <strain evidence="2">SE158</strain>
    </source>
</reference>
<dbReference type="EMBL" id="JAMGBD010000002">
    <property type="protein sequence ID" value="MCL6684493.1"/>
    <property type="molecule type" value="Genomic_DNA"/>
</dbReference>
<dbReference type="InterPro" id="IPR011010">
    <property type="entry name" value="DNA_brk_join_enz"/>
</dbReference>
<gene>
    <name evidence="2" type="ORF">LZ536_11370</name>
</gene>
<dbReference type="Proteomes" id="UP001165363">
    <property type="component" value="Unassembled WGS sequence"/>
</dbReference>
<keyword evidence="1" id="KW-0233">DNA recombination</keyword>
<proteinExistence type="predicted"/>
<sequence>MVFQDPRAVRIKGSKGIWIWFFPVGGLAVEILSSWIEELQGDGVWGDDDPLFPATLVGLNDRGLFAPIGLSHSTWANADPIRKIFRNAFENAGLPYFNPHSFRKTLARLGEQLCKTPEQFKAWSQNLGHEQVSTTLTSYGAVPRHRQGQIILELALPNDNDEEDLEALLQRVAAIAKRNAAKLLESDLGGKRTLENGALTSCIASEIAQSLIYSIDRTPAGC</sequence>
<dbReference type="InterPro" id="IPR013762">
    <property type="entry name" value="Integrase-like_cat_sf"/>
</dbReference>
<evidence type="ECO:0008006" key="4">
    <source>
        <dbReference type="Google" id="ProtNLM"/>
    </source>
</evidence>
<protein>
    <recommendedName>
        <fullName evidence="4">Tyr recombinase domain-containing protein</fullName>
    </recommendedName>
</protein>
<evidence type="ECO:0000313" key="3">
    <source>
        <dbReference type="Proteomes" id="UP001165363"/>
    </source>
</evidence>
<comment type="caution">
    <text evidence="2">The sequence shown here is derived from an EMBL/GenBank/DDBJ whole genome shotgun (WGS) entry which is preliminary data.</text>
</comment>
<name>A0ABT0RPK2_9SPHN</name>
<evidence type="ECO:0000256" key="1">
    <source>
        <dbReference type="ARBA" id="ARBA00023172"/>
    </source>
</evidence>
<evidence type="ECO:0000313" key="2">
    <source>
        <dbReference type="EMBL" id="MCL6684493.1"/>
    </source>
</evidence>
<accession>A0ABT0RPK2</accession>
<dbReference type="SUPFAM" id="SSF56349">
    <property type="entry name" value="DNA breaking-rejoining enzymes"/>
    <property type="match status" value="1"/>
</dbReference>
<organism evidence="2 3">
    <name type="scientific">Sphingomonas alba</name>
    <dbReference type="NCBI Taxonomy" id="2908208"/>
    <lineage>
        <taxon>Bacteria</taxon>
        <taxon>Pseudomonadati</taxon>
        <taxon>Pseudomonadota</taxon>
        <taxon>Alphaproteobacteria</taxon>
        <taxon>Sphingomonadales</taxon>
        <taxon>Sphingomonadaceae</taxon>
        <taxon>Sphingomonas</taxon>
    </lineage>
</organism>
<dbReference type="Gene3D" id="1.10.443.10">
    <property type="entry name" value="Intergrase catalytic core"/>
    <property type="match status" value="1"/>
</dbReference>